<keyword evidence="2" id="KW-0812">Transmembrane</keyword>
<dbReference type="AlphaFoldDB" id="A0A6I4I4F9"/>
<evidence type="ECO:0000256" key="3">
    <source>
        <dbReference type="SAM" id="SignalP"/>
    </source>
</evidence>
<dbReference type="OrthoDB" id="713774at2"/>
<feature type="transmembrane region" description="Helical" evidence="2">
    <location>
        <begin position="149"/>
        <end position="166"/>
    </location>
</feature>
<evidence type="ECO:0000256" key="2">
    <source>
        <dbReference type="SAM" id="Phobius"/>
    </source>
</evidence>
<reference evidence="4 5" key="1">
    <citation type="submission" date="2019-12" db="EMBL/GenBank/DDBJ databases">
        <title>Mucilaginibacter sp. HME9299 genome sequencing and assembly.</title>
        <authorList>
            <person name="Kang H."/>
            <person name="Kim H."/>
            <person name="Joh K."/>
        </authorList>
    </citation>
    <scope>NUCLEOTIDE SEQUENCE [LARGE SCALE GENOMIC DNA]</scope>
    <source>
        <strain evidence="4 5">HME9299</strain>
    </source>
</reference>
<keyword evidence="5" id="KW-1185">Reference proteome</keyword>
<evidence type="ECO:0000256" key="1">
    <source>
        <dbReference type="SAM" id="Coils"/>
    </source>
</evidence>
<evidence type="ECO:0000313" key="4">
    <source>
        <dbReference type="EMBL" id="MVN89657.1"/>
    </source>
</evidence>
<keyword evidence="2" id="KW-1133">Transmembrane helix</keyword>
<keyword evidence="1" id="KW-0175">Coiled coil</keyword>
<keyword evidence="3" id="KW-0732">Signal</keyword>
<proteinExistence type="predicted"/>
<sequence length="173" mass="20332">MKTFVLALLACLNSYALFAQINTDSVVYELQRKKINGMLDERSRKFGEYDESLSKHTGIFGLQTKKDIRRSNEILMDITETDNQIFKQIKVLLDYRMFEQKQVETKKNEVETTNLNYMRTINRLREQNAKLMQEADEREKSIGKERNKYIIAIAVLIITSILLAFTRKRTVKP</sequence>
<organism evidence="4 5">
    <name type="scientific">Mucilaginibacter aquatilis</name>
    <dbReference type="NCBI Taxonomy" id="1517760"/>
    <lineage>
        <taxon>Bacteria</taxon>
        <taxon>Pseudomonadati</taxon>
        <taxon>Bacteroidota</taxon>
        <taxon>Sphingobacteriia</taxon>
        <taxon>Sphingobacteriales</taxon>
        <taxon>Sphingobacteriaceae</taxon>
        <taxon>Mucilaginibacter</taxon>
    </lineage>
</organism>
<dbReference type="Proteomes" id="UP000434850">
    <property type="component" value="Unassembled WGS sequence"/>
</dbReference>
<dbReference type="EMBL" id="WQLA01000001">
    <property type="protein sequence ID" value="MVN89657.1"/>
    <property type="molecule type" value="Genomic_DNA"/>
</dbReference>
<feature type="signal peptide" evidence="3">
    <location>
        <begin position="1"/>
        <end position="19"/>
    </location>
</feature>
<feature type="coiled-coil region" evidence="1">
    <location>
        <begin position="107"/>
        <end position="141"/>
    </location>
</feature>
<comment type="caution">
    <text evidence="4">The sequence shown here is derived from an EMBL/GenBank/DDBJ whole genome shotgun (WGS) entry which is preliminary data.</text>
</comment>
<protein>
    <submittedName>
        <fullName evidence="4">Uncharacterized protein</fullName>
    </submittedName>
</protein>
<keyword evidence="2" id="KW-0472">Membrane</keyword>
<evidence type="ECO:0000313" key="5">
    <source>
        <dbReference type="Proteomes" id="UP000434850"/>
    </source>
</evidence>
<feature type="chain" id="PRO_5026112757" evidence="3">
    <location>
        <begin position="20"/>
        <end position="173"/>
    </location>
</feature>
<gene>
    <name evidence="4" type="ORF">GO816_00815</name>
</gene>
<dbReference type="RefSeq" id="WP_157539457.1">
    <property type="nucleotide sequence ID" value="NZ_WQLA01000001.1"/>
</dbReference>
<accession>A0A6I4I4F9</accession>
<name>A0A6I4I4F9_9SPHI</name>